<dbReference type="RefSeq" id="WP_285759880.1">
    <property type="nucleotide sequence ID" value="NZ_BSQG01000004.1"/>
</dbReference>
<dbReference type="EMBL" id="BSQG01000004">
    <property type="protein sequence ID" value="GLU48392.1"/>
    <property type="molecule type" value="Genomic_DNA"/>
</dbReference>
<name>A0A9W6UJ57_9ACTN</name>
<sequence length="139" mass="15252">MTNVVRATAEGRCELRMERRFPHPPRKVWRALTESAHLSRWYPFPVRELELAVGGTISFDDGQGGALSGVVTVLDPPGVFAFSEQDDLLRFELHSDGPDGCLLVFTHVFDDSGHSANNTEGWQKCLAVLGEALAQDAEG</sequence>
<reference evidence="3" key="1">
    <citation type="submission" date="2023-02" db="EMBL/GenBank/DDBJ databases">
        <title>Nocardiopsis ansamitocini NBRC 112285.</title>
        <authorList>
            <person name="Ichikawa N."/>
            <person name="Sato H."/>
            <person name="Tonouchi N."/>
        </authorList>
    </citation>
    <scope>NUCLEOTIDE SEQUENCE</scope>
    <source>
        <strain evidence="3">NBRC 112285</strain>
    </source>
</reference>
<feature type="domain" description="Activator of Hsp90 ATPase homologue 1/2-like C-terminal" evidence="2">
    <location>
        <begin position="23"/>
        <end position="133"/>
    </location>
</feature>
<comment type="similarity">
    <text evidence="1">Belongs to the AHA1 family.</text>
</comment>
<organism evidence="3 4">
    <name type="scientific">Nocardiopsis ansamitocini</name>
    <dbReference type="NCBI Taxonomy" id="1670832"/>
    <lineage>
        <taxon>Bacteria</taxon>
        <taxon>Bacillati</taxon>
        <taxon>Actinomycetota</taxon>
        <taxon>Actinomycetes</taxon>
        <taxon>Streptosporangiales</taxon>
        <taxon>Nocardiopsidaceae</taxon>
        <taxon>Nocardiopsis</taxon>
    </lineage>
</organism>
<dbReference type="InterPro" id="IPR013538">
    <property type="entry name" value="ASHA1/2-like_C"/>
</dbReference>
<accession>A0A9W6UJ57</accession>
<evidence type="ECO:0000313" key="4">
    <source>
        <dbReference type="Proteomes" id="UP001165092"/>
    </source>
</evidence>
<keyword evidence="4" id="KW-1185">Reference proteome</keyword>
<gene>
    <name evidence="3" type="ORF">Nans01_27430</name>
</gene>
<dbReference type="InterPro" id="IPR023393">
    <property type="entry name" value="START-like_dom_sf"/>
</dbReference>
<evidence type="ECO:0000313" key="3">
    <source>
        <dbReference type="EMBL" id="GLU48392.1"/>
    </source>
</evidence>
<dbReference type="Pfam" id="PF08327">
    <property type="entry name" value="AHSA1"/>
    <property type="match status" value="1"/>
</dbReference>
<evidence type="ECO:0000259" key="2">
    <source>
        <dbReference type="Pfam" id="PF08327"/>
    </source>
</evidence>
<protein>
    <recommendedName>
        <fullName evidence="2">Activator of Hsp90 ATPase homologue 1/2-like C-terminal domain-containing protein</fullName>
    </recommendedName>
</protein>
<comment type="caution">
    <text evidence="3">The sequence shown here is derived from an EMBL/GenBank/DDBJ whole genome shotgun (WGS) entry which is preliminary data.</text>
</comment>
<proteinExistence type="inferred from homology"/>
<dbReference type="AlphaFoldDB" id="A0A9W6UJ57"/>
<dbReference type="Gene3D" id="3.30.530.20">
    <property type="match status" value="1"/>
</dbReference>
<dbReference type="SUPFAM" id="SSF55961">
    <property type="entry name" value="Bet v1-like"/>
    <property type="match status" value="1"/>
</dbReference>
<dbReference type="Proteomes" id="UP001165092">
    <property type="component" value="Unassembled WGS sequence"/>
</dbReference>
<evidence type="ECO:0000256" key="1">
    <source>
        <dbReference type="ARBA" id="ARBA00006817"/>
    </source>
</evidence>